<organism evidence="1 2">
    <name type="scientific">Pseudomonas fildesensis</name>
    <dbReference type="NCBI Taxonomy" id="1674920"/>
    <lineage>
        <taxon>Bacteria</taxon>
        <taxon>Pseudomonadati</taxon>
        <taxon>Pseudomonadota</taxon>
        <taxon>Gammaproteobacteria</taxon>
        <taxon>Pseudomonadales</taxon>
        <taxon>Pseudomonadaceae</taxon>
        <taxon>Pseudomonas</taxon>
    </lineage>
</organism>
<dbReference type="AlphaFoldDB" id="A0A0J8FXX0"/>
<accession>A0A0J8FXX0</accession>
<proteinExistence type="predicted"/>
<dbReference type="EMBL" id="LFMW01000014">
    <property type="protein sequence ID" value="KMT53554.1"/>
    <property type="molecule type" value="Genomic_DNA"/>
</dbReference>
<comment type="caution">
    <text evidence="1">The sequence shown here is derived from an EMBL/GenBank/DDBJ whole genome shotgun (WGS) entry which is preliminary data.</text>
</comment>
<gene>
    <name evidence="1" type="ORF">ACR52_21155</name>
</gene>
<sequence>MKQPSRIKSITLLLRSIRQKHGVLCFAGVIGSRQAGCQAPFIQCLIAPVAHLGGSSDSAYGFESKRNGIWKV</sequence>
<protein>
    <submittedName>
        <fullName evidence="1">Uncharacterized protein</fullName>
    </submittedName>
</protein>
<keyword evidence="2" id="KW-1185">Reference proteome</keyword>
<reference evidence="1 2" key="1">
    <citation type="submission" date="2015-06" db="EMBL/GenBank/DDBJ databases">
        <title>Draft genome sequence of an Antarctic Pseudomonas sp. strain KG01 with full potential for biotechnological applications.</title>
        <authorList>
            <person name="Pavlov M.S."/>
            <person name="Lira F."/>
            <person name="Martinez J.L."/>
            <person name="Marshall S.H."/>
        </authorList>
    </citation>
    <scope>NUCLEOTIDE SEQUENCE [LARGE SCALE GENOMIC DNA]</scope>
    <source>
        <strain evidence="1 2">KG01</strain>
    </source>
</reference>
<name>A0A0J8FXX0_9PSED</name>
<dbReference type="Proteomes" id="UP000037551">
    <property type="component" value="Unassembled WGS sequence"/>
</dbReference>
<evidence type="ECO:0000313" key="1">
    <source>
        <dbReference type="EMBL" id="KMT53554.1"/>
    </source>
</evidence>
<evidence type="ECO:0000313" key="2">
    <source>
        <dbReference type="Proteomes" id="UP000037551"/>
    </source>
</evidence>